<gene>
    <name evidence="2" type="ORF">RPIT_08015</name>
</gene>
<dbReference type="PANTHER" id="PTHR34580:SF3">
    <property type="entry name" value="PROTEIN PAFB"/>
    <property type="match status" value="1"/>
</dbReference>
<dbReference type="Proteomes" id="UP000188324">
    <property type="component" value="Chromosome"/>
</dbReference>
<name>A0A1Q2CF87_9ACTN</name>
<feature type="domain" description="WYL" evidence="1">
    <location>
        <begin position="148"/>
        <end position="206"/>
    </location>
</feature>
<dbReference type="InterPro" id="IPR051534">
    <property type="entry name" value="CBASS_pafABC_assoc_protein"/>
</dbReference>
<reference evidence="2 3" key="1">
    <citation type="journal article" date="2016" name="Int. J. Syst. Evol. Microbiol.">
        <title>Tessaracoccus flavus sp. nov., isolated from the drainage system of a lindane-producing factory.</title>
        <authorList>
            <person name="Kumari R."/>
            <person name="Singh P."/>
            <person name="Schumann P."/>
            <person name="Lal R."/>
        </authorList>
    </citation>
    <scope>NUCLEOTIDE SEQUENCE [LARGE SCALE GENOMIC DNA]</scope>
    <source>
        <strain evidence="2 3">RP1T</strain>
    </source>
</reference>
<accession>A0A1Q2CF87</accession>
<dbReference type="Pfam" id="PF13280">
    <property type="entry name" value="WYL"/>
    <property type="match status" value="1"/>
</dbReference>
<keyword evidence="3" id="KW-1185">Reference proteome</keyword>
<protein>
    <recommendedName>
        <fullName evidence="1">WYL domain-containing protein</fullName>
    </recommendedName>
</protein>
<proteinExistence type="predicted"/>
<dbReference type="PANTHER" id="PTHR34580">
    <property type="match status" value="1"/>
</dbReference>
<dbReference type="STRING" id="1610493.RPIT_08015"/>
<sequence>MSARKSERLVNLLIALLSTRRYLTRQELRELVEGYRMAPSDAAFERQFERDKEELRASGIVIETGSNDPDSDEDDGYRVNRSEFELPPIEFTTAELGALGLAGQAWQSSVAAEHTAQAFEALRAAGASPDPALIPSVRPQVEVREPDFDVVYEAVLNRTQIQFGYAGQRRRLQPWTMVQRRGRWYVIGFDVDRGEDRRFKLARFTAPAETIGRAGAYSIPPEAKSLTVTRDEPTHAVVTVALHDDVAAEWRQATPVAWPHSLPDQFRAYEVPALSLEAAIDEVAGAGPDAILLAPSEARDVLIERLRRAAQ</sequence>
<dbReference type="InterPro" id="IPR026881">
    <property type="entry name" value="WYL_dom"/>
</dbReference>
<organism evidence="2 3">
    <name type="scientific">Tessaracoccus flavus</name>
    <dbReference type="NCBI Taxonomy" id="1610493"/>
    <lineage>
        <taxon>Bacteria</taxon>
        <taxon>Bacillati</taxon>
        <taxon>Actinomycetota</taxon>
        <taxon>Actinomycetes</taxon>
        <taxon>Propionibacteriales</taxon>
        <taxon>Propionibacteriaceae</taxon>
        <taxon>Tessaracoccus</taxon>
    </lineage>
</organism>
<evidence type="ECO:0000313" key="3">
    <source>
        <dbReference type="Proteomes" id="UP000188324"/>
    </source>
</evidence>
<dbReference type="AlphaFoldDB" id="A0A1Q2CF87"/>
<dbReference type="OrthoDB" id="3268930at2"/>
<dbReference type="KEGG" id="tfl:RPIT_08015"/>
<dbReference type="RefSeq" id="WP_077342140.1">
    <property type="nucleotide sequence ID" value="NZ_CP019605.1"/>
</dbReference>
<dbReference type="EMBL" id="CP019605">
    <property type="protein sequence ID" value="AQP44757.1"/>
    <property type="molecule type" value="Genomic_DNA"/>
</dbReference>
<evidence type="ECO:0000259" key="1">
    <source>
        <dbReference type="Pfam" id="PF13280"/>
    </source>
</evidence>
<dbReference type="PROSITE" id="PS52050">
    <property type="entry name" value="WYL"/>
    <property type="match status" value="1"/>
</dbReference>
<evidence type="ECO:0000313" key="2">
    <source>
        <dbReference type="EMBL" id="AQP44757.1"/>
    </source>
</evidence>